<dbReference type="PROSITE" id="PS50071">
    <property type="entry name" value="HOMEOBOX_2"/>
    <property type="match status" value="1"/>
</dbReference>
<keyword evidence="5 9" id="KW-0238">DNA-binding</keyword>
<evidence type="ECO:0000256" key="6">
    <source>
        <dbReference type="ARBA" id="ARBA00023155"/>
    </source>
</evidence>
<proteinExistence type="inferred from homology"/>
<dbReference type="Gene3D" id="1.10.10.60">
    <property type="entry name" value="Homeodomain-like"/>
    <property type="match status" value="1"/>
</dbReference>
<accession>A0AAV8SAM2</accession>
<keyword evidence="7" id="KW-0804">Transcription</keyword>
<evidence type="ECO:0000313" key="15">
    <source>
        <dbReference type="EMBL" id="KAJ8749177.1"/>
    </source>
</evidence>
<protein>
    <submittedName>
        <fullName evidence="15">Uncharacterized protein</fullName>
    </submittedName>
</protein>
<dbReference type="PANTHER" id="PTHR45654">
    <property type="entry name" value="HOMEOBOX-LEUCINE ZIPPER PROTEIN MERISTEM L1"/>
    <property type="match status" value="1"/>
</dbReference>
<comment type="subcellular location">
    <subcellularLocation>
        <location evidence="1 9 10">Nucleus</location>
    </subcellularLocation>
</comment>
<dbReference type="InterPro" id="IPR001356">
    <property type="entry name" value="HD"/>
</dbReference>
<reference evidence="15 16" key="1">
    <citation type="submission" date="2021-09" db="EMBL/GenBank/DDBJ databases">
        <title>Genomic insights and catalytic innovation underlie evolution of tropane alkaloids biosynthesis.</title>
        <authorList>
            <person name="Wang Y.-J."/>
            <person name="Tian T."/>
            <person name="Huang J.-P."/>
            <person name="Huang S.-X."/>
        </authorList>
    </citation>
    <scope>NUCLEOTIDE SEQUENCE [LARGE SCALE GENOMIC DNA]</scope>
    <source>
        <strain evidence="15">KIB-2018</strain>
        <tissue evidence="15">Leaf</tissue>
    </source>
</reference>
<dbReference type="PROSITE" id="PS00027">
    <property type="entry name" value="HOMEOBOX_1"/>
    <property type="match status" value="1"/>
</dbReference>
<dbReference type="PROSITE" id="PS50848">
    <property type="entry name" value="START"/>
    <property type="match status" value="1"/>
</dbReference>
<dbReference type="InterPro" id="IPR023393">
    <property type="entry name" value="START-like_dom_sf"/>
</dbReference>
<evidence type="ECO:0000256" key="8">
    <source>
        <dbReference type="ARBA" id="ARBA00023242"/>
    </source>
</evidence>
<evidence type="ECO:0000256" key="5">
    <source>
        <dbReference type="ARBA" id="ARBA00023125"/>
    </source>
</evidence>
<organism evidence="15 16">
    <name type="scientific">Erythroxylum novogranatense</name>
    <dbReference type="NCBI Taxonomy" id="1862640"/>
    <lineage>
        <taxon>Eukaryota</taxon>
        <taxon>Viridiplantae</taxon>
        <taxon>Streptophyta</taxon>
        <taxon>Embryophyta</taxon>
        <taxon>Tracheophyta</taxon>
        <taxon>Spermatophyta</taxon>
        <taxon>Magnoliopsida</taxon>
        <taxon>eudicotyledons</taxon>
        <taxon>Gunneridae</taxon>
        <taxon>Pentapetalae</taxon>
        <taxon>rosids</taxon>
        <taxon>fabids</taxon>
        <taxon>Malpighiales</taxon>
        <taxon>Erythroxylaceae</taxon>
        <taxon>Erythroxylum</taxon>
    </lineage>
</organism>
<dbReference type="FunFam" id="3.30.530.20:FF:000026">
    <property type="entry name" value="Homeobox-leucine zipper protein GLABRA 2"/>
    <property type="match status" value="1"/>
</dbReference>
<evidence type="ECO:0000259" key="14">
    <source>
        <dbReference type="PROSITE" id="PS50848"/>
    </source>
</evidence>
<evidence type="ECO:0000256" key="7">
    <source>
        <dbReference type="ARBA" id="ARBA00023163"/>
    </source>
</evidence>
<evidence type="ECO:0000256" key="4">
    <source>
        <dbReference type="ARBA" id="ARBA00023054"/>
    </source>
</evidence>
<dbReference type="GO" id="GO:0000981">
    <property type="term" value="F:DNA-binding transcription factor activity, RNA polymerase II-specific"/>
    <property type="evidence" value="ECO:0007669"/>
    <property type="project" value="InterPro"/>
</dbReference>
<dbReference type="Pfam" id="PF00046">
    <property type="entry name" value="Homeodomain"/>
    <property type="match status" value="1"/>
</dbReference>
<dbReference type="GO" id="GO:0030154">
    <property type="term" value="P:cell differentiation"/>
    <property type="evidence" value="ECO:0007669"/>
    <property type="project" value="UniProtKB-ARBA"/>
</dbReference>
<dbReference type="InterPro" id="IPR009057">
    <property type="entry name" value="Homeodomain-like_sf"/>
</dbReference>
<dbReference type="PANTHER" id="PTHR45654:SF93">
    <property type="entry name" value="HOMEOBOX-LEUCINE ZIPPER PROTEIN HDG2-RELATED"/>
    <property type="match status" value="1"/>
</dbReference>
<feature type="DNA-binding region" description="Homeobox" evidence="9">
    <location>
        <begin position="94"/>
        <end position="153"/>
    </location>
</feature>
<feature type="domain" description="Homeobox" evidence="13">
    <location>
        <begin position="92"/>
        <end position="152"/>
    </location>
</feature>
<dbReference type="InterPro" id="IPR057993">
    <property type="entry name" value="HD-Zip_IV_C"/>
</dbReference>
<evidence type="ECO:0000259" key="13">
    <source>
        <dbReference type="PROSITE" id="PS50071"/>
    </source>
</evidence>
<feature type="compositionally biased region" description="Basic residues" evidence="12">
    <location>
        <begin position="93"/>
        <end position="103"/>
    </location>
</feature>
<dbReference type="CDD" id="cd00086">
    <property type="entry name" value="homeodomain"/>
    <property type="match status" value="1"/>
</dbReference>
<keyword evidence="16" id="KW-1185">Reference proteome</keyword>
<dbReference type="CDD" id="cd08875">
    <property type="entry name" value="START_ArGLABRA2_like"/>
    <property type="match status" value="1"/>
</dbReference>
<dbReference type="GO" id="GO:0003677">
    <property type="term" value="F:DNA binding"/>
    <property type="evidence" value="ECO:0007669"/>
    <property type="project" value="UniProtKB-UniRule"/>
</dbReference>
<dbReference type="SUPFAM" id="SSF55961">
    <property type="entry name" value="Bet v1-like"/>
    <property type="match status" value="2"/>
</dbReference>
<comment type="caution">
    <text evidence="15">The sequence shown here is derived from an EMBL/GenBank/DDBJ whole genome shotgun (WGS) entry which is preliminary data.</text>
</comment>
<comment type="similarity">
    <text evidence="2">Belongs to the HD-ZIP homeobox family. Class IV subfamily.</text>
</comment>
<dbReference type="InterPro" id="IPR042160">
    <property type="entry name" value="HD-Zip_IV"/>
</dbReference>
<evidence type="ECO:0000256" key="10">
    <source>
        <dbReference type="RuleBase" id="RU000682"/>
    </source>
</evidence>
<dbReference type="Gene3D" id="3.30.530.20">
    <property type="match status" value="1"/>
</dbReference>
<gene>
    <name evidence="15" type="ORF">K2173_018648</name>
</gene>
<dbReference type="InterPro" id="IPR002913">
    <property type="entry name" value="START_lipid-bd_dom"/>
</dbReference>
<dbReference type="FunFam" id="1.10.10.60:FF:000229">
    <property type="entry name" value="Homeobox-leucine zipper protein HDG1"/>
    <property type="match status" value="1"/>
</dbReference>
<dbReference type="Pfam" id="PF01852">
    <property type="entry name" value="START"/>
    <property type="match status" value="1"/>
</dbReference>
<feature type="compositionally biased region" description="Basic and acidic residues" evidence="12">
    <location>
        <begin position="78"/>
        <end position="92"/>
    </location>
</feature>
<dbReference type="InterPro" id="IPR017970">
    <property type="entry name" value="Homeobox_CS"/>
</dbReference>
<name>A0AAV8SAM2_9ROSI</name>
<keyword evidence="4 11" id="KW-0175">Coiled coil</keyword>
<dbReference type="GO" id="GO:0005634">
    <property type="term" value="C:nucleus"/>
    <property type="evidence" value="ECO:0007669"/>
    <property type="project" value="UniProtKB-SubCell"/>
</dbReference>
<feature type="region of interest" description="Disordered" evidence="12">
    <location>
        <begin position="67"/>
        <end position="103"/>
    </location>
</feature>
<evidence type="ECO:0000256" key="3">
    <source>
        <dbReference type="ARBA" id="ARBA00023015"/>
    </source>
</evidence>
<dbReference type="Pfam" id="PF25797">
    <property type="entry name" value="PDF2_C"/>
    <property type="match status" value="1"/>
</dbReference>
<evidence type="ECO:0000256" key="2">
    <source>
        <dbReference type="ARBA" id="ARBA00006789"/>
    </source>
</evidence>
<keyword evidence="3" id="KW-0805">Transcription regulation</keyword>
<dbReference type="Proteomes" id="UP001159364">
    <property type="component" value="Linkage Group LG12"/>
</dbReference>
<keyword evidence="6 9" id="KW-0371">Homeobox</keyword>
<keyword evidence="8 9" id="KW-0539">Nucleus</keyword>
<dbReference type="GO" id="GO:0008289">
    <property type="term" value="F:lipid binding"/>
    <property type="evidence" value="ECO:0007669"/>
    <property type="project" value="InterPro"/>
</dbReference>
<evidence type="ECO:0000256" key="11">
    <source>
        <dbReference type="SAM" id="Coils"/>
    </source>
</evidence>
<dbReference type="EMBL" id="JAIWQS010000012">
    <property type="protein sequence ID" value="KAJ8749177.1"/>
    <property type="molecule type" value="Genomic_DNA"/>
</dbReference>
<dbReference type="SMART" id="SM00389">
    <property type="entry name" value="HOX"/>
    <property type="match status" value="1"/>
</dbReference>
<feature type="coiled-coil region" evidence="11">
    <location>
        <begin position="151"/>
        <end position="178"/>
    </location>
</feature>
<evidence type="ECO:0000256" key="1">
    <source>
        <dbReference type="ARBA" id="ARBA00004123"/>
    </source>
</evidence>
<dbReference type="SMART" id="SM00234">
    <property type="entry name" value="START"/>
    <property type="match status" value="1"/>
</dbReference>
<evidence type="ECO:0000256" key="12">
    <source>
        <dbReference type="SAM" id="MobiDB-lite"/>
    </source>
</evidence>
<sequence>MPAGLMIPARNMPSMIGRNGSLGGFGSSSGLTLSQIMFQPNMMEGQFHHLDMTQNTPESDAARIREEEFDSANTKSGSDNHEGGSGDDQDPRPKKKRYHRHTQHQIQEMEAFFKECPHPDDKQRKELSRELGLEPLQVKFWFQNKRTQMKTQHERSQNTQLQTENEKLRAENMRYREALSNASCPNCGGPTAIGEMSFDEHHLRLENGRLREEIDRISSIAAKYVGKPVVNYPLISSPMPPRPLELGVCNFGTQPGIGGEMYGAGDLLRSLSAPTEADKPMIIELAVAAMEELIRMAQIGEPLWMNNVDGRTTLNEDEYIRAFPRGIGPKPTGYKCEASRETAVVIMNHINLVEYLMDANQWSTIFSGIVSRAMTLEVLSTGVAGNYNGALQVMTAEFQLPTPLVPTRESYFVRYCKQHADGTWAVVDVSLDSLRPSPVARCRRRPSGCLIQEMPNGYSKVTWVEHVEVDDRGVHNLYKQLVSTGHAFGAKRWVTTLDRQCERLASSMATNIPTGDVGVITNQDGRKSMLKLAERMVISFCAGVSASTAHTWTTLSGTGADDVRVMTRKSVDDPGRPPGIVLSAATSFWLPVPPKRVFDFLRDENSRSEWDILSNGGVVQEMAHIANGRDTGNCVSLLRVNSANSSQSNMLILQESCTDQTASFVIYAPVDIVAMNVVLNGGDPDYVALLPSGFAIFPDGTGSGGIGESGSAGGSLLTVAFQILVDSVPTAKLSLGSVATVNNLIACTVERIKAALSCENA</sequence>
<evidence type="ECO:0000313" key="16">
    <source>
        <dbReference type="Proteomes" id="UP001159364"/>
    </source>
</evidence>
<evidence type="ECO:0000256" key="9">
    <source>
        <dbReference type="PROSITE-ProRule" id="PRU00108"/>
    </source>
</evidence>
<dbReference type="AlphaFoldDB" id="A0AAV8SAM2"/>
<feature type="domain" description="START" evidence="14">
    <location>
        <begin position="275"/>
        <end position="506"/>
    </location>
</feature>
<dbReference type="SUPFAM" id="SSF46689">
    <property type="entry name" value="Homeodomain-like"/>
    <property type="match status" value="1"/>
</dbReference>